<evidence type="ECO:0000256" key="13">
    <source>
        <dbReference type="ARBA" id="ARBA00023152"/>
    </source>
</evidence>
<keyword evidence="8" id="KW-0479">Metal-binding</keyword>
<accession>A0A285I1M6</accession>
<dbReference type="EMBL" id="OBEB01000001">
    <property type="protein sequence ID" value="SNY41858.1"/>
    <property type="molecule type" value="Genomic_DNA"/>
</dbReference>
<evidence type="ECO:0000256" key="8">
    <source>
        <dbReference type="ARBA" id="ARBA00022723"/>
    </source>
</evidence>
<dbReference type="OrthoDB" id="9802503at2"/>
<dbReference type="PRINTS" id="PR00476">
    <property type="entry name" value="PHFRCTKINASE"/>
</dbReference>
<dbReference type="UniPathway" id="UPA00109">
    <property type="reaction ID" value="UER00182"/>
</dbReference>
<dbReference type="InterPro" id="IPR015912">
    <property type="entry name" value="Phosphofructokinase_CS"/>
</dbReference>
<dbReference type="Gene3D" id="3.40.50.460">
    <property type="entry name" value="Phosphofructokinase domain"/>
    <property type="match status" value="1"/>
</dbReference>
<dbReference type="GO" id="GO:0048029">
    <property type="term" value="F:monosaccharide binding"/>
    <property type="evidence" value="ECO:0007669"/>
    <property type="project" value="TreeGrafter"/>
</dbReference>
<name>A0A285I1M6_9GAMM</name>
<evidence type="ECO:0000256" key="2">
    <source>
        <dbReference type="ARBA" id="ARBA00004496"/>
    </source>
</evidence>
<organism evidence="17 18">
    <name type="scientific">Arsukibacterium tuosuense</name>
    <dbReference type="NCBI Taxonomy" id="1323745"/>
    <lineage>
        <taxon>Bacteria</taxon>
        <taxon>Pseudomonadati</taxon>
        <taxon>Pseudomonadota</taxon>
        <taxon>Gammaproteobacteria</taxon>
        <taxon>Chromatiales</taxon>
        <taxon>Chromatiaceae</taxon>
        <taxon>Arsukibacterium</taxon>
    </lineage>
</organism>
<evidence type="ECO:0000256" key="12">
    <source>
        <dbReference type="ARBA" id="ARBA00022842"/>
    </source>
</evidence>
<keyword evidence="12" id="KW-0460">Magnesium</keyword>
<keyword evidence="10 17" id="KW-0418">Kinase</keyword>
<sequence length="331" mass="34924">MSNLKRIAVLTSGGDAPGMNACIRAILLTAAACNIEVIGFKHGFNGLLEQEYQTLHPQHVDNIIQRGGTILKSARCPALEQADGPARAAASLKELNIDALIVIGGDGSFRGTMAISKHYDGQLIGVPGTIDNDVDGTDHTIGFATAIDTALDAIDKIRDTADAFERIFLVELMGRHSGYISLAAGIAGGAEQIICPEFGPLSPDNLRAIIKPIQHAQLLKGKSSYLIVVAEHSYPGGATALAEALTKAIGIECRACILGHIQRGGSPVGADRILATKLGAYAVEQLLQGATLMMAGEVNGETCLYPLEKTGDGTKQIDPFLVRWQQQIGSY</sequence>
<dbReference type="PROSITE" id="PS00433">
    <property type="entry name" value="PHOSPHOFRUCTOKINASE"/>
    <property type="match status" value="1"/>
</dbReference>
<dbReference type="InterPro" id="IPR022953">
    <property type="entry name" value="ATP_PFK"/>
</dbReference>
<comment type="catalytic activity">
    <reaction evidence="15">
        <text>beta-D-fructose 6-phosphate + ATP = beta-D-fructose 1,6-bisphosphate + ADP + H(+)</text>
        <dbReference type="Rhea" id="RHEA:16109"/>
        <dbReference type="ChEBI" id="CHEBI:15378"/>
        <dbReference type="ChEBI" id="CHEBI:30616"/>
        <dbReference type="ChEBI" id="CHEBI:32966"/>
        <dbReference type="ChEBI" id="CHEBI:57634"/>
        <dbReference type="ChEBI" id="CHEBI:456216"/>
        <dbReference type="EC" id="2.7.1.11"/>
    </reaction>
</comment>
<evidence type="ECO:0000256" key="10">
    <source>
        <dbReference type="ARBA" id="ARBA00022777"/>
    </source>
</evidence>
<feature type="domain" description="Phosphofructokinase" evidence="16">
    <location>
        <begin position="6"/>
        <end position="285"/>
    </location>
</feature>
<evidence type="ECO:0000256" key="1">
    <source>
        <dbReference type="ARBA" id="ARBA00001946"/>
    </source>
</evidence>
<dbReference type="SUPFAM" id="SSF53784">
    <property type="entry name" value="Phosphofructokinase"/>
    <property type="match status" value="1"/>
</dbReference>
<evidence type="ECO:0000256" key="4">
    <source>
        <dbReference type="ARBA" id="ARBA00012055"/>
    </source>
</evidence>
<proteinExistence type="inferred from homology"/>
<keyword evidence="7" id="KW-0808">Transferase</keyword>
<comment type="cofactor">
    <cofactor evidence="1">
        <name>Mg(2+)</name>
        <dbReference type="ChEBI" id="CHEBI:18420"/>
    </cofactor>
</comment>
<dbReference type="Gene3D" id="3.40.50.450">
    <property type="match status" value="1"/>
</dbReference>
<evidence type="ECO:0000313" key="17">
    <source>
        <dbReference type="EMBL" id="SNY41858.1"/>
    </source>
</evidence>
<dbReference type="InterPro" id="IPR035966">
    <property type="entry name" value="PKF_sf"/>
</dbReference>
<comment type="pathway">
    <text evidence="3">Carbohydrate degradation; glycolysis; D-glyceraldehyde 3-phosphate and glycerone phosphate from D-glucose: step 3/4.</text>
</comment>
<keyword evidence="9" id="KW-0547">Nucleotide-binding</keyword>
<dbReference type="RefSeq" id="WP_097109649.1">
    <property type="nucleotide sequence ID" value="NZ_OBEB01000001.1"/>
</dbReference>
<dbReference type="GO" id="GO:0070095">
    <property type="term" value="F:fructose-6-phosphate binding"/>
    <property type="evidence" value="ECO:0007669"/>
    <property type="project" value="TreeGrafter"/>
</dbReference>
<comment type="similarity">
    <text evidence="14">Belongs to the phosphofructokinase type A (PFKA) family.</text>
</comment>
<keyword evidence="5" id="KW-0963">Cytoplasm</keyword>
<dbReference type="AlphaFoldDB" id="A0A285I1M6"/>
<reference evidence="18" key="1">
    <citation type="submission" date="2017-09" db="EMBL/GenBank/DDBJ databases">
        <authorList>
            <person name="Varghese N."/>
            <person name="Submissions S."/>
        </authorList>
    </citation>
    <scope>NUCLEOTIDE SEQUENCE [LARGE SCALE GENOMIC DNA]</scope>
    <source>
        <strain evidence="18">CGMCC 1.12461</strain>
    </source>
</reference>
<dbReference type="InterPro" id="IPR000023">
    <property type="entry name" value="Phosphofructokinase_dom"/>
</dbReference>
<dbReference type="PANTHER" id="PTHR13697:SF4">
    <property type="entry name" value="ATP-DEPENDENT 6-PHOSPHOFRUCTOKINASE"/>
    <property type="match status" value="1"/>
</dbReference>
<dbReference type="GO" id="GO:0005945">
    <property type="term" value="C:6-phosphofructokinase complex"/>
    <property type="evidence" value="ECO:0007669"/>
    <property type="project" value="TreeGrafter"/>
</dbReference>
<evidence type="ECO:0000259" key="16">
    <source>
        <dbReference type="Pfam" id="PF00365"/>
    </source>
</evidence>
<dbReference type="PIRSF" id="PIRSF000532">
    <property type="entry name" value="ATP_PFK_prok"/>
    <property type="match status" value="1"/>
</dbReference>
<dbReference type="GO" id="GO:0046872">
    <property type="term" value="F:metal ion binding"/>
    <property type="evidence" value="ECO:0007669"/>
    <property type="project" value="UniProtKB-KW"/>
</dbReference>
<dbReference type="PANTHER" id="PTHR13697">
    <property type="entry name" value="PHOSPHOFRUCTOKINASE"/>
    <property type="match status" value="1"/>
</dbReference>
<keyword evidence="11" id="KW-0067">ATP-binding</keyword>
<dbReference type="GO" id="GO:0016208">
    <property type="term" value="F:AMP binding"/>
    <property type="evidence" value="ECO:0007669"/>
    <property type="project" value="TreeGrafter"/>
</dbReference>
<dbReference type="GO" id="GO:0003872">
    <property type="term" value="F:6-phosphofructokinase activity"/>
    <property type="evidence" value="ECO:0007669"/>
    <property type="project" value="UniProtKB-EC"/>
</dbReference>
<dbReference type="NCBIfam" id="NF002872">
    <property type="entry name" value="PRK03202.1"/>
    <property type="match status" value="1"/>
</dbReference>
<dbReference type="Pfam" id="PF00365">
    <property type="entry name" value="PFK"/>
    <property type="match status" value="1"/>
</dbReference>
<evidence type="ECO:0000256" key="15">
    <source>
        <dbReference type="ARBA" id="ARBA00048070"/>
    </source>
</evidence>
<evidence type="ECO:0000256" key="3">
    <source>
        <dbReference type="ARBA" id="ARBA00004679"/>
    </source>
</evidence>
<dbReference type="GO" id="GO:0005524">
    <property type="term" value="F:ATP binding"/>
    <property type="evidence" value="ECO:0007669"/>
    <property type="project" value="UniProtKB-KW"/>
</dbReference>
<evidence type="ECO:0000256" key="5">
    <source>
        <dbReference type="ARBA" id="ARBA00022490"/>
    </source>
</evidence>
<protein>
    <recommendedName>
        <fullName evidence="4">6-phosphofructokinase</fullName>
        <ecNumber evidence="4">2.7.1.11</ecNumber>
    </recommendedName>
</protein>
<dbReference type="GO" id="GO:0006002">
    <property type="term" value="P:fructose 6-phosphate metabolic process"/>
    <property type="evidence" value="ECO:0007669"/>
    <property type="project" value="InterPro"/>
</dbReference>
<dbReference type="InterPro" id="IPR012003">
    <property type="entry name" value="ATP_PFK_prok-type"/>
</dbReference>
<evidence type="ECO:0000256" key="11">
    <source>
        <dbReference type="ARBA" id="ARBA00022840"/>
    </source>
</evidence>
<dbReference type="GO" id="GO:0030388">
    <property type="term" value="P:fructose 1,6-bisphosphate metabolic process"/>
    <property type="evidence" value="ECO:0007669"/>
    <property type="project" value="TreeGrafter"/>
</dbReference>
<keyword evidence="13" id="KW-0324">Glycolysis</keyword>
<gene>
    <name evidence="17" type="ORF">SAMN06297280_0360</name>
</gene>
<dbReference type="Proteomes" id="UP000219353">
    <property type="component" value="Unassembled WGS sequence"/>
</dbReference>
<dbReference type="FunFam" id="3.40.50.460:FF:000002">
    <property type="entry name" value="ATP-dependent 6-phosphofructokinase"/>
    <property type="match status" value="1"/>
</dbReference>
<evidence type="ECO:0000313" key="18">
    <source>
        <dbReference type="Proteomes" id="UP000219353"/>
    </source>
</evidence>
<dbReference type="GO" id="GO:0061621">
    <property type="term" value="P:canonical glycolysis"/>
    <property type="evidence" value="ECO:0007669"/>
    <property type="project" value="TreeGrafter"/>
</dbReference>
<comment type="subcellular location">
    <subcellularLocation>
        <location evidence="2">Cytoplasm</location>
    </subcellularLocation>
</comment>
<evidence type="ECO:0000256" key="9">
    <source>
        <dbReference type="ARBA" id="ARBA00022741"/>
    </source>
</evidence>
<evidence type="ECO:0000256" key="14">
    <source>
        <dbReference type="ARBA" id="ARBA00038478"/>
    </source>
</evidence>
<keyword evidence="18" id="KW-1185">Reference proteome</keyword>
<dbReference type="GO" id="GO:0042802">
    <property type="term" value="F:identical protein binding"/>
    <property type="evidence" value="ECO:0007669"/>
    <property type="project" value="TreeGrafter"/>
</dbReference>
<dbReference type="EC" id="2.7.1.11" evidence="4"/>
<keyword evidence="6" id="KW-0021">Allosteric enzyme</keyword>
<evidence type="ECO:0000256" key="6">
    <source>
        <dbReference type="ARBA" id="ARBA00022533"/>
    </source>
</evidence>
<evidence type="ECO:0000256" key="7">
    <source>
        <dbReference type="ARBA" id="ARBA00022679"/>
    </source>
</evidence>